<proteinExistence type="predicted"/>
<dbReference type="Pfam" id="PF21189">
    <property type="entry name" value="PHA02142"/>
    <property type="match status" value="1"/>
</dbReference>
<evidence type="ECO:0000313" key="3">
    <source>
        <dbReference type="Proteomes" id="UP001302602"/>
    </source>
</evidence>
<dbReference type="RefSeq" id="XP_062645428.1">
    <property type="nucleotide sequence ID" value="XM_062787904.1"/>
</dbReference>
<evidence type="ECO:0000259" key="1">
    <source>
        <dbReference type="Pfam" id="PF09414"/>
    </source>
</evidence>
<dbReference type="EMBL" id="MU853233">
    <property type="protein sequence ID" value="KAK4121657.1"/>
    <property type="molecule type" value="Genomic_DNA"/>
</dbReference>
<gene>
    <name evidence="2" type="ORF">N657DRAFT_551430</name>
</gene>
<feature type="domain" description="RNA ligase" evidence="1">
    <location>
        <begin position="200"/>
        <end position="406"/>
    </location>
</feature>
<name>A0AAN6Z1M1_9PEZI</name>
<dbReference type="InterPro" id="IPR021122">
    <property type="entry name" value="RNA_ligase_dom_REL/Rnl2"/>
</dbReference>
<dbReference type="Pfam" id="PF09414">
    <property type="entry name" value="RNA_ligase"/>
    <property type="match status" value="1"/>
</dbReference>
<protein>
    <submittedName>
        <fullName evidence="2">DNA ligase/mRNA capping enzyme</fullName>
    </submittedName>
</protein>
<reference evidence="2" key="1">
    <citation type="journal article" date="2023" name="Mol. Phylogenet. Evol.">
        <title>Genome-scale phylogeny and comparative genomics of the fungal order Sordariales.</title>
        <authorList>
            <person name="Hensen N."/>
            <person name="Bonometti L."/>
            <person name="Westerberg I."/>
            <person name="Brannstrom I.O."/>
            <person name="Guillou S."/>
            <person name="Cros-Aarteil S."/>
            <person name="Calhoun S."/>
            <person name="Haridas S."/>
            <person name="Kuo A."/>
            <person name="Mondo S."/>
            <person name="Pangilinan J."/>
            <person name="Riley R."/>
            <person name="LaButti K."/>
            <person name="Andreopoulos B."/>
            <person name="Lipzen A."/>
            <person name="Chen C."/>
            <person name="Yan M."/>
            <person name="Daum C."/>
            <person name="Ng V."/>
            <person name="Clum A."/>
            <person name="Steindorff A."/>
            <person name="Ohm R.A."/>
            <person name="Martin F."/>
            <person name="Silar P."/>
            <person name="Natvig D.O."/>
            <person name="Lalanne C."/>
            <person name="Gautier V."/>
            <person name="Ament-Velasquez S.L."/>
            <person name="Kruys A."/>
            <person name="Hutchinson M.I."/>
            <person name="Powell A.J."/>
            <person name="Barry K."/>
            <person name="Miller A.N."/>
            <person name="Grigoriev I.V."/>
            <person name="Debuchy R."/>
            <person name="Gladieux P."/>
            <person name="Hiltunen Thoren M."/>
            <person name="Johannesson H."/>
        </authorList>
    </citation>
    <scope>NUCLEOTIDE SEQUENCE</scope>
    <source>
        <strain evidence="2">CBS 731.68</strain>
    </source>
</reference>
<dbReference type="AlphaFoldDB" id="A0AAN6Z1M1"/>
<feature type="non-terminal residue" evidence="2">
    <location>
        <position position="1"/>
    </location>
</feature>
<dbReference type="Gene3D" id="3.30.470.30">
    <property type="entry name" value="DNA ligase/mRNA capping enzyme"/>
    <property type="match status" value="1"/>
</dbReference>
<sequence>KRKLATVRLITAVTGIINGYNVVEIDGWKVVVEKANGFSKGSYVLFLEMDSFLPAYPPFENLFCEAGPLVTFDGEEGYRVGTSVWTDWDGNEIISQGHIFHLSHFRKINQKVCDLHWEHIKKNDEEFADVLRGVDFTGLLGVKKWESFPETPVTNTTEGSIVVAATSNPKTPSFIIKAEMERAQNCLNLFKKPKYQHFIFQESLKMDGSTMAVYFIPTDSPLFSELPPLPALDYSNKDTSLRYAVHPTGRLGVCTRTQDLLPHLLPSKTVPSRNQYWTAAVAANLHKLLPALNKPLAVQAELVGAAIQGNPYAYPPGKHELFVFSVSDLNPTTTTTTTGVMTSRRWRPRKVEQFAEEKGLKHVPVLGYHTIPSVARHHQDLVDRAELKKGEGLVFKNCTDGRWFKVLSNRWILEKG</sequence>
<feature type="non-terminal residue" evidence="2">
    <location>
        <position position="416"/>
    </location>
</feature>
<accession>A0AAN6Z1M1</accession>
<dbReference type="GeneID" id="87824674"/>
<reference evidence="2" key="2">
    <citation type="submission" date="2023-05" db="EMBL/GenBank/DDBJ databases">
        <authorList>
            <consortium name="Lawrence Berkeley National Laboratory"/>
            <person name="Steindorff A."/>
            <person name="Hensen N."/>
            <person name="Bonometti L."/>
            <person name="Westerberg I."/>
            <person name="Brannstrom I.O."/>
            <person name="Guillou S."/>
            <person name="Cros-Aarteil S."/>
            <person name="Calhoun S."/>
            <person name="Haridas S."/>
            <person name="Kuo A."/>
            <person name="Mondo S."/>
            <person name="Pangilinan J."/>
            <person name="Riley R."/>
            <person name="Labutti K."/>
            <person name="Andreopoulos B."/>
            <person name="Lipzen A."/>
            <person name="Chen C."/>
            <person name="Yanf M."/>
            <person name="Daum C."/>
            <person name="Ng V."/>
            <person name="Clum A."/>
            <person name="Ohm R."/>
            <person name="Martin F."/>
            <person name="Silar P."/>
            <person name="Natvig D."/>
            <person name="Lalanne C."/>
            <person name="Gautier V."/>
            <person name="Ament-Velasquez S.L."/>
            <person name="Kruys A."/>
            <person name="Hutchinson M.I."/>
            <person name="Powell A.J."/>
            <person name="Barry K."/>
            <person name="Miller A.N."/>
            <person name="Grigoriev I.V."/>
            <person name="Debuchy R."/>
            <person name="Gladieux P."/>
            <person name="Thoren M.H."/>
            <person name="Johannesson H."/>
        </authorList>
    </citation>
    <scope>NUCLEOTIDE SEQUENCE</scope>
    <source>
        <strain evidence="2">CBS 731.68</strain>
    </source>
</reference>
<dbReference type="Proteomes" id="UP001302602">
    <property type="component" value="Unassembled WGS sequence"/>
</dbReference>
<comment type="caution">
    <text evidence="2">The sequence shown here is derived from an EMBL/GenBank/DDBJ whole genome shotgun (WGS) entry which is preliminary data.</text>
</comment>
<organism evidence="2 3">
    <name type="scientific">Parathielavia appendiculata</name>
    <dbReference type="NCBI Taxonomy" id="2587402"/>
    <lineage>
        <taxon>Eukaryota</taxon>
        <taxon>Fungi</taxon>
        <taxon>Dikarya</taxon>
        <taxon>Ascomycota</taxon>
        <taxon>Pezizomycotina</taxon>
        <taxon>Sordariomycetes</taxon>
        <taxon>Sordariomycetidae</taxon>
        <taxon>Sordariales</taxon>
        <taxon>Chaetomiaceae</taxon>
        <taxon>Parathielavia</taxon>
    </lineage>
</organism>
<evidence type="ECO:0000313" key="2">
    <source>
        <dbReference type="EMBL" id="KAK4121657.1"/>
    </source>
</evidence>
<dbReference type="SUPFAM" id="SSF56091">
    <property type="entry name" value="DNA ligase/mRNA capping enzyme, catalytic domain"/>
    <property type="match status" value="1"/>
</dbReference>
<keyword evidence="3" id="KW-1185">Reference proteome</keyword>
<dbReference type="GO" id="GO:0016874">
    <property type="term" value="F:ligase activity"/>
    <property type="evidence" value="ECO:0007669"/>
    <property type="project" value="UniProtKB-KW"/>
</dbReference>
<keyword evidence="2" id="KW-0436">Ligase</keyword>